<evidence type="ECO:0000313" key="2">
    <source>
        <dbReference type="EMBL" id="CAK6962546.1"/>
    </source>
</evidence>
<comment type="caution">
    <text evidence="2">The sequence shown here is derived from an EMBL/GenBank/DDBJ whole genome shotgun (WGS) entry which is preliminary data.</text>
</comment>
<evidence type="ECO:0000313" key="3">
    <source>
        <dbReference type="Proteomes" id="UP001314229"/>
    </source>
</evidence>
<name>A0AAV1NSC8_SCOSC</name>
<dbReference type="Proteomes" id="UP001314229">
    <property type="component" value="Unassembled WGS sequence"/>
</dbReference>
<feature type="compositionally biased region" description="Polar residues" evidence="1">
    <location>
        <begin position="192"/>
        <end position="203"/>
    </location>
</feature>
<proteinExistence type="predicted"/>
<feature type="region of interest" description="Disordered" evidence="1">
    <location>
        <begin position="192"/>
        <end position="216"/>
    </location>
</feature>
<sequence length="355" mass="40738">MTSEPSSQIGLEFWLLYLPESFCGSIQMDEIKNKRVVRPKVNYTKAPAIHSTKAVNCQPKSYHKPTVMDVRQKQSVVRPRYKGDQQNRAPYYGAENCTNFSGPRLPYNKRAFQNGVGQPNLRHENAALRAQIKEFQLQQQQSHRRQEAAENEIKYLRKELKVLNGKCASTFAGFKTTNTEVRVQLEELKQQNNCAAQTSATKSSQKDPEDSGNDNNAEELQQKLPKAGQDLEEQAAQNDELQEKLSTAENLRMQCEVKVLQVEKHLESLTFSNIEQLEELQRDNEKVIAALKKAEQEKASIEKDLQEQKEMWAQKEAALDTRLAKLESTMTAFLDKQSKKKKSWLVRLFCCSRKK</sequence>
<dbReference type="AlphaFoldDB" id="A0AAV1NSC8"/>
<evidence type="ECO:0000256" key="1">
    <source>
        <dbReference type="SAM" id="MobiDB-lite"/>
    </source>
</evidence>
<accession>A0AAV1NSC8</accession>
<keyword evidence="3" id="KW-1185">Reference proteome</keyword>
<dbReference type="EMBL" id="CAWUFR010000058">
    <property type="protein sequence ID" value="CAK6962546.1"/>
    <property type="molecule type" value="Genomic_DNA"/>
</dbReference>
<reference evidence="2 3" key="1">
    <citation type="submission" date="2024-01" db="EMBL/GenBank/DDBJ databases">
        <authorList>
            <person name="Alioto T."/>
            <person name="Alioto T."/>
            <person name="Gomez Garrido J."/>
        </authorList>
    </citation>
    <scope>NUCLEOTIDE SEQUENCE [LARGE SCALE GENOMIC DNA]</scope>
</reference>
<organism evidence="2 3">
    <name type="scientific">Scomber scombrus</name>
    <name type="common">Atlantic mackerel</name>
    <name type="synonym">Scomber vernalis</name>
    <dbReference type="NCBI Taxonomy" id="13677"/>
    <lineage>
        <taxon>Eukaryota</taxon>
        <taxon>Metazoa</taxon>
        <taxon>Chordata</taxon>
        <taxon>Craniata</taxon>
        <taxon>Vertebrata</taxon>
        <taxon>Euteleostomi</taxon>
        <taxon>Actinopterygii</taxon>
        <taxon>Neopterygii</taxon>
        <taxon>Teleostei</taxon>
        <taxon>Neoteleostei</taxon>
        <taxon>Acanthomorphata</taxon>
        <taxon>Pelagiaria</taxon>
        <taxon>Scombriformes</taxon>
        <taxon>Scombridae</taxon>
        <taxon>Scomber</taxon>
    </lineage>
</organism>
<protein>
    <submittedName>
        <fullName evidence="2">Synaptonemal complex protein 1-like</fullName>
    </submittedName>
</protein>
<gene>
    <name evidence="2" type="ORF">FSCOSCO3_A036972</name>
</gene>